<dbReference type="Proteomes" id="UP001642360">
    <property type="component" value="Unassembled WGS sequence"/>
</dbReference>
<organism evidence="1 2">
    <name type="scientific">Ilex paraguariensis</name>
    <name type="common">yerba mate</name>
    <dbReference type="NCBI Taxonomy" id="185542"/>
    <lineage>
        <taxon>Eukaryota</taxon>
        <taxon>Viridiplantae</taxon>
        <taxon>Streptophyta</taxon>
        <taxon>Embryophyta</taxon>
        <taxon>Tracheophyta</taxon>
        <taxon>Spermatophyta</taxon>
        <taxon>Magnoliopsida</taxon>
        <taxon>eudicotyledons</taxon>
        <taxon>Gunneridae</taxon>
        <taxon>Pentapetalae</taxon>
        <taxon>asterids</taxon>
        <taxon>campanulids</taxon>
        <taxon>Aquifoliales</taxon>
        <taxon>Aquifoliaceae</taxon>
        <taxon>Ilex</taxon>
    </lineage>
</organism>
<evidence type="ECO:0000313" key="2">
    <source>
        <dbReference type="Proteomes" id="UP001642360"/>
    </source>
</evidence>
<evidence type="ECO:0000313" key="1">
    <source>
        <dbReference type="EMBL" id="CAK9145087.1"/>
    </source>
</evidence>
<comment type="caution">
    <text evidence="1">The sequence shown here is derived from an EMBL/GenBank/DDBJ whole genome shotgun (WGS) entry which is preliminary data.</text>
</comment>
<keyword evidence="2" id="KW-1185">Reference proteome</keyword>
<accession>A0ABC8RJV8</accession>
<dbReference type="AlphaFoldDB" id="A0ABC8RJV8"/>
<reference evidence="1 2" key="1">
    <citation type="submission" date="2024-02" db="EMBL/GenBank/DDBJ databases">
        <authorList>
            <person name="Vignale AGUSTIN F."/>
            <person name="Sosa J E."/>
            <person name="Modenutti C."/>
        </authorList>
    </citation>
    <scope>NUCLEOTIDE SEQUENCE [LARGE SCALE GENOMIC DNA]</scope>
</reference>
<proteinExistence type="predicted"/>
<sequence length="72" mass="8317">MRARLFMDRWGADFRLSAAKVGKSSDAKARLFMDRWGADFRLSAAKVGKSSDAKYIKIYGFPTDFHWCQYKS</sequence>
<gene>
    <name evidence="1" type="ORF">ILEXP_LOCUS12880</name>
</gene>
<dbReference type="EMBL" id="CAUOFW020001458">
    <property type="protein sequence ID" value="CAK9145087.1"/>
    <property type="molecule type" value="Genomic_DNA"/>
</dbReference>
<name>A0ABC8RJV8_9AQUA</name>
<protein>
    <submittedName>
        <fullName evidence="1">Uncharacterized protein</fullName>
    </submittedName>
</protein>